<name>A0AAU7VIW7_9FIRM</name>
<dbReference type="InterPro" id="IPR005149">
    <property type="entry name" value="Tscrpt_reg_PadR_N"/>
</dbReference>
<dbReference type="InterPro" id="IPR036390">
    <property type="entry name" value="WH_DNA-bd_sf"/>
</dbReference>
<dbReference type="Pfam" id="PF03551">
    <property type="entry name" value="PadR"/>
    <property type="match status" value="1"/>
</dbReference>
<dbReference type="InterPro" id="IPR036388">
    <property type="entry name" value="WH-like_DNA-bd_sf"/>
</dbReference>
<dbReference type="SUPFAM" id="SSF46785">
    <property type="entry name" value="Winged helix' DNA-binding domain"/>
    <property type="match status" value="1"/>
</dbReference>
<organism evidence="3">
    <name type="scientific">Proteinivorax tanatarense</name>
    <dbReference type="NCBI Taxonomy" id="1260629"/>
    <lineage>
        <taxon>Bacteria</taxon>
        <taxon>Bacillati</taxon>
        <taxon>Bacillota</taxon>
        <taxon>Clostridia</taxon>
        <taxon>Eubacteriales</taxon>
        <taxon>Proteinivoracaceae</taxon>
        <taxon>Proteinivorax</taxon>
    </lineage>
</organism>
<evidence type="ECO:0000256" key="1">
    <source>
        <dbReference type="SAM" id="Coils"/>
    </source>
</evidence>
<sequence length="152" mass="17625">MSDKIIVDWEKEEQKIEEEYKKKINQLKQRKKESQMVGNILAKGVLPVLVLEIVSREPKNGNEISVTIGEITEGKWIPSTGGIYPILKKMEKKGFMDAKWDDPDKRNKKMYSITDSGFNELYNQREQLLSSLSQTKLIFEGIENYIQKKVNS</sequence>
<dbReference type="Gene3D" id="1.10.10.10">
    <property type="entry name" value="Winged helix-like DNA-binding domain superfamily/Winged helix DNA-binding domain"/>
    <property type="match status" value="1"/>
</dbReference>
<gene>
    <name evidence="3" type="ORF">PRVXT_001975</name>
</gene>
<feature type="coiled-coil region" evidence="1">
    <location>
        <begin position="6"/>
        <end position="37"/>
    </location>
</feature>
<reference evidence="3" key="2">
    <citation type="submission" date="2024-06" db="EMBL/GenBank/DDBJ databases">
        <authorList>
            <person name="Petrova K.O."/>
            <person name="Toshchakov S.V."/>
            <person name="Boltjanskaja Y.V."/>
            <person name="Kevbrin V."/>
        </authorList>
    </citation>
    <scope>NUCLEOTIDE SEQUENCE</scope>
    <source>
        <strain evidence="3">Z-910T</strain>
    </source>
</reference>
<dbReference type="EMBL" id="CP158367">
    <property type="protein sequence ID" value="XBX73957.1"/>
    <property type="molecule type" value="Genomic_DNA"/>
</dbReference>
<protein>
    <submittedName>
        <fullName evidence="3">PadR family transcriptional regulator</fullName>
    </submittedName>
</protein>
<evidence type="ECO:0000259" key="2">
    <source>
        <dbReference type="Pfam" id="PF03551"/>
    </source>
</evidence>
<reference evidence="3" key="1">
    <citation type="journal article" date="2013" name="Extremophiles">
        <title>Proteinivorax tanatarense gen. nov., sp. nov., an anaerobic, haloalkaliphilic, proteolytic bacterium isolated from a decaying algal bloom, and proposal of Proteinivoraceae fam. nov.</title>
        <authorList>
            <person name="Kevbrin V."/>
            <person name="Boltyanskaya Y."/>
            <person name="Zhilina T."/>
            <person name="Kolganova T."/>
            <person name="Lavrentjeva E."/>
            <person name="Kuznetsov B."/>
        </authorList>
    </citation>
    <scope>NUCLEOTIDE SEQUENCE</scope>
    <source>
        <strain evidence="3">Z-910T</strain>
    </source>
</reference>
<accession>A0AAU7VIW7</accession>
<evidence type="ECO:0000313" key="3">
    <source>
        <dbReference type="EMBL" id="XBX73957.1"/>
    </source>
</evidence>
<dbReference type="PANTHER" id="PTHR43252:SF2">
    <property type="entry name" value="TRANSCRIPTION REGULATOR, PADR-LIKE FAMILY"/>
    <property type="match status" value="1"/>
</dbReference>
<dbReference type="RefSeq" id="WP_350342718.1">
    <property type="nucleotide sequence ID" value="NZ_CP158367.1"/>
</dbReference>
<feature type="domain" description="Transcription regulator PadR N-terminal" evidence="2">
    <location>
        <begin position="50"/>
        <end position="121"/>
    </location>
</feature>
<proteinExistence type="predicted"/>
<keyword evidence="1" id="KW-0175">Coiled coil</keyword>
<dbReference type="PANTHER" id="PTHR43252">
    <property type="entry name" value="TRANSCRIPTIONAL REGULATOR YQJI"/>
    <property type="match status" value="1"/>
</dbReference>
<dbReference type="AlphaFoldDB" id="A0AAU7VIW7"/>